<evidence type="ECO:0000259" key="14">
    <source>
        <dbReference type="Pfam" id="PF04261"/>
    </source>
</evidence>
<comment type="subcellular location">
    <subcellularLocation>
        <location evidence="1">Cell envelope</location>
    </subcellularLocation>
</comment>
<comment type="catalytic activity">
    <reaction evidence="12">
        <text>heme b + 2 H(+) = protoporphyrin IX + Fe(2+)</text>
        <dbReference type="Rhea" id="RHEA:22584"/>
        <dbReference type="ChEBI" id="CHEBI:15378"/>
        <dbReference type="ChEBI" id="CHEBI:29033"/>
        <dbReference type="ChEBI" id="CHEBI:57306"/>
        <dbReference type="ChEBI" id="CHEBI:60344"/>
        <dbReference type="EC" id="4.98.1.1"/>
    </reaction>
    <physiologicalReaction direction="left-to-right" evidence="12">
        <dbReference type="Rhea" id="RHEA:22585"/>
    </physiologicalReaction>
</comment>
<keyword evidence="7 13" id="KW-0408">Iron</keyword>
<evidence type="ECO:0000256" key="8">
    <source>
        <dbReference type="ARBA" id="ARBA00023239"/>
    </source>
</evidence>
<dbReference type="Pfam" id="PF04261">
    <property type="entry name" value="Dyp_perox_N"/>
    <property type="match status" value="1"/>
</dbReference>
<dbReference type="PANTHER" id="PTHR30521">
    <property type="entry name" value="DEFERROCHELATASE/PEROXIDASE"/>
    <property type="match status" value="1"/>
</dbReference>
<comment type="cofactor">
    <cofactor evidence="13">
        <name>heme b</name>
        <dbReference type="ChEBI" id="CHEBI:60344"/>
    </cofactor>
    <text evidence="13">Binds 1 heme b (iron(II)-protoporphyrin IX) group non-covalently per subunit.</text>
</comment>
<dbReference type="PANTHER" id="PTHR30521:SF4">
    <property type="entry name" value="DEFERROCHELATASE"/>
    <property type="match status" value="1"/>
</dbReference>
<comment type="function">
    <text evidence="13">Involved in the recovery of exogenous heme iron. Extracts iron from heme while preserving the protoporphyrin ring intact.</text>
</comment>
<evidence type="ECO:0000313" key="17">
    <source>
        <dbReference type="Proteomes" id="UP000479756"/>
    </source>
</evidence>
<evidence type="ECO:0000256" key="2">
    <source>
        <dbReference type="ARBA" id="ARBA00022559"/>
    </source>
</evidence>
<evidence type="ECO:0000256" key="3">
    <source>
        <dbReference type="ARBA" id="ARBA00022617"/>
    </source>
</evidence>
<feature type="domain" description="Dyp-type peroxidase N-terminal" evidence="14">
    <location>
        <begin position="72"/>
        <end position="225"/>
    </location>
</feature>
<comment type="similarity">
    <text evidence="9 13">Belongs to the DyP-type peroxidase family.</text>
</comment>
<evidence type="ECO:0000313" key="16">
    <source>
        <dbReference type="EMBL" id="NEM90617.1"/>
    </source>
</evidence>
<dbReference type="AlphaFoldDB" id="A0A7C9TP96"/>
<accession>A0A7C9TP96</accession>
<evidence type="ECO:0000256" key="9">
    <source>
        <dbReference type="ARBA" id="ARBA00025737"/>
    </source>
</evidence>
<evidence type="ECO:0000256" key="10">
    <source>
        <dbReference type="ARBA" id="ARBA00033771"/>
    </source>
</evidence>
<evidence type="ECO:0000256" key="4">
    <source>
        <dbReference type="ARBA" id="ARBA00022723"/>
    </source>
</evidence>
<keyword evidence="5" id="KW-0732">Signal</keyword>
<dbReference type="EMBL" id="JAAGWZ010000001">
    <property type="protein sequence ID" value="NEM90617.1"/>
    <property type="molecule type" value="Genomic_DNA"/>
</dbReference>
<dbReference type="GO" id="GO:0030313">
    <property type="term" value="C:cell envelope"/>
    <property type="evidence" value="ECO:0007669"/>
    <property type="project" value="UniProtKB-SubCell"/>
</dbReference>
<dbReference type="InterPro" id="IPR048327">
    <property type="entry name" value="Dyp_perox_N"/>
</dbReference>
<name>A0A7C9TP96_9MICO</name>
<dbReference type="PROSITE" id="PS51404">
    <property type="entry name" value="DYP_PEROXIDASE"/>
    <property type="match status" value="1"/>
</dbReference>
<proteinExistence type="inferred from homology"/>
<evidence type="ECO:0000256" key="6">
    <source>
        <dbReference type="ARBA" id="ARBA00023002"/>
    </source>
</evidence>
<keyword evidence="6 13" id="KW-0560">Oxidoreductase</keyword>
<comment type="caution">
    <text evidence="16">The sequence shown here is derived from an EMBL/GenBank/DDBJ whole genome shotgun (WGS) entry which is preliminary data.</text>
</comment>
<organism evidence="16 17">
    <name type="scientific">Galbitalea soli</name>
    <dbReference type="NCBI Taxonomy" id="1268042"/>
    <lineage>
        <taxon>Bacteria</taxon>
        <taxon>Bacillati</taxon>
        <taxon>Actinomycetota</taxon>
        <taxon>Actinomycetes</taxon>
        <taxon>Micrococcales</taxon>
        <taxon>Microbacteriaceae</taxon>
        <taxon>Galbitalea</taxon>
    </lineage>
</organism>
<dbReference type="InterPro" id="IPR006313">
    <property type="entry name" value="EfeB/EfeN"/>
</dbReference>
<keyword evidence="17" id="KW-1185">Reference proteome</keyword>
<dbReference type="NCBIfam" id="TIGR01413">
    <property type="entry name" value="Dyp_perox_fam"/>
    <property type="match status" value="1"/>
</dbReference>
<keyword evidence="2 13" id="KW-0575">Peroxidase</keyword>
<dbReference type="InterPro" id="IPR006314">
    <property type="entry name" value="Dyp_peroxidase"/>
</dbReference>
<evidence type="ECO:0000256" key="13">
    <source>
        <dbReference type="RuleBase" id="RU365017"/>
    </source>
</evidence>
<dbReference type="NCBIfam" id="TIGR01412">
    <property type="entry name" value="tat_substr_1"/>
    <property type="match status" value="1"/>
</dbReference>
<reference evidence="16 17" key="1">
    <citation type="journal article" date="2014" name="Int. J. Syst. Evol. Microbiol.">
        <title>Description of Galbitalea soli gen. nov., sp. nov., and Frondihabitans sucicola sp. nov.</title>
        <authorList>
            <person name="Kim S.J."/>
            <person name="Lim J.M."/>
            <person name="Ahn J.H."/>
            <person name="Weon H.Y."/>
            <person name="Hamada M."/>
            <person name="Suzuki K."/>
            <person name="Ahn T.Y."/>
            <person name="Kwon S.W."/>
        </authorList>
    </citation>
    <scope>NUCLEOTIDE SEQUENCE [LARGE SCALE GENOMIC DNA]</scope>
    <source>
        <strain evidence="16 17">NBRC 108727</strain>
    </source>
</reference>
<dbReference type="GO" id="GO:0004325">
    <property type="term" value="F:ferrochelatase activity"/>
    <property type="evidence" value="ECO:0007669"/>
    <property type="project" value="UniProtKB-EC"/>
</dbReference>
<dbReference type="GO" id="GO:0005829">
    <property type="term" value="C:cytosol"/>
    <property type="evidence" value="ECO:0007669"/>
    <property type="project" value="TreeGrafter"/>
</dbReference>
<keyword evidence="8" id="KW-0456">Lyase</keyword>
<dbReference type="SUPFAM" id="SSF54909">
    <property type="entry name" value="Dimeric alpha+beta barrel"/>
    <property type="match status" value="1"/>
</dbReference>
<dbReference type="GO" id="GO:0033212">
    <property type="term" value="P:iron import into cell"/>
    <property type="evidence" value="ECO:0007669"/>
    <property type="project" value="InterPro"/>
</dbReference>
<keyword evidence="4 13" id="KW-0479">Metal-binding</keyword>
<protein>
    <recommendedName>
        <fullName evidence="10 13">Deferrochelatase</fullName>
        <ecNumber evidence="13">1.11.1.-</ecNumber>
    </recommendedName>
    <alternativeName>
        <fullName evidence="11 13">Peroxidase EfeB</fullName>
    </alternativeName>
</protein>
<dbReference type="PROSITE" id="PS51318">
    <property type="entry name" value="TAT"/>
    <property type="match status" value="1"/>
</dbReference>
<feature type="domain" description="Dyp-type peroxidase C-terminal" evidence="15">
    <location>
        <begin position="236"/>
        <end position="415"/>
    </location>
</feature>
<evidence type="ECO:0000256" key="7">
    <source>
        <dbReference type="ARBA" id="ARBA00023004"/>
    </source>
</evidence>
<dbReference type="Proteomes" id="UP000479756">
    <property type="component" value="Unassembled WGS sequence"/>
</dbReference>
<dbReference type="EC" id="1.11.1.-" evidence="13"/>
<evidence type="ECO:0000256" key="11">
    <source>
        <dbReference type="ARBA" id="ARBA00033775"/>
    </source>
</evidence>
<dbReference type="InterPro" id="IPR006311">
    <property type="entry name" value="TAT_signal"/>
</dbReference>
<dbReference type="RefSeq" id="WP_163472249.1">
    <property type="nucleotide sequence ID" value="NZ_JAAGWZ010000001.1"/>
</dbReference>
<keyword evidence="3 13" id="KW-0349">Heme</keyword>
<evidence type="ECO:0000256" key="5">
    <source>
        <dbReference type="ARBA" id="ARBA00022729"/>
    </source>
</evidence>
<gene>
    <name evidence="16" type="primary">efeB</name>
    <name evidence="16" type="ORF">G3T37_04540</name>
</gene>
<evidence type="ECO:0000256" key="1">
    <source>
        <dbReference type="ARBA" id="ARBA00004196"/>
    </source>
</evidence>
<dbReference type="GO" id="GO:0004601">
    <property type="term" value="F:peroxidase activity"/>
    <property type="evidence" value="ECO:0007669"/>
    <property type="project" value="UniProtKB-KW"/>
</dbReference>
<dbReference type="GO" id="GO:0020037">
    <property type="term" value="F:heme binding"/>
    <property type="evidence" value="ECO:0007669"/>
    <property type="project" value="InterPro"/>
</dbReference>
<evidence type="ECO:0000256" key="12">
    <source>
        <dbReference type="ARBA" id="ARBA00048856"/>
    </source>
</evidence>
<dbReference type="GO" id="GO:0046872">
    <property type="term" value="F:metal ion binding"/>
    <property type="evidence" value="ECO:0007669"/>
    <property type="project" value="UniProtKB-KW"/>
</dbReference>
<dbReference type="InterPro" id="IPR048328">
    <property type="entry name" value="Dyp_perox_C"/>
</dbReference>
<sequence length="428" mass="45101">MSESDDRPTGSAQGAVSRRGFLGGAGGLAASGLAVGGIAGAAGGFAAGYGTPAPAAASAAEVAHPFYGSGHQAGIRTEPQRYTVFMSYDLTTSVARDVEVLLARWSAAIAQLAKGLTVGSVEPHRPDAVGVDSGEALDLGPEGLTVTIGFGPGLFDERYGLAARRPRHLAELPAMPSDQLQPALTGGDLSLQACADDPQVAYHAIRTLTRMAKGTATTRWTVTGFGRASAGPTQQTPRNLMGFKDGTRNIVDDADYERWVWAGSDDQPWMTGGSYLVARKIHIATETWDTDRISDQNAVVGRTKVEGAPLTGSREHDVPDFEARDASGQPVIPATSHVALAAHENNGGVKILRRGYNYTEGIDALGQIDAGLLFLAYMRDPQQFITLQTKLGRVDRLNEYIAHIGSAVFAVPPAARQGSYIGAELFRS</sequence>
<dbReference type="InterPro" id="IPR011008">
    <property type="entry name" value="Dimeric_a/b-barrel"/>
</dbReference>
<evidence type="ECO:0000259" key="15">
    <source>
        <dbReference type="Pfam" id="PF20628"/>
    </source>
</evidence>
<dbReference type="Pfam" id="PF20628">
    <property type="entry name" value="Dyp_perox_C"/>
    <property type="match status" value="1"/>
</dbReference>